<organism evidence="2 3">
    <name type="scientific">Micromonospora parastrephiae</name>
    <dbReference type="NCBI Taxonomy" id="2806101"/>
    <lineage>
        <taxon>Bacteria</taxon>
        <taxon>Bacillati</taxon>
        <taxon>Actinomycetota</taxon>
        <taxon>Actinomycetes</taxon>
        <taxon>Micromonosporales</taxon>
        <taxon>Micromonosporaceae</taxon>
        <taxon>Micromonospora</taxon>
    </lineage>
</organism>
<dbReference type="EMBL" id="JAEVHM010000068">
    <property type="protein sequence ID" value="MBM0233198.1"/>
    <property type="molecule type" value="Genomic_DNA"/>
</dbReference>
<name>A0ABS1XV93_9ACTN</name>
<sequence>MSTARRPSGRTTRPSVDEATIRERCTTPEAADYTLYVRRLIDNYLGEGGQAQILRIAKTRGLDFPGLNRKKLSEQLSRYTNGPTWDMVELIIACLPTDESETTGIRALAAGWYQCARGRLPEGYTGPVSRPEGQPELREVPDSSPTIPGLQRRIAHLQVRMREDTEQYLKNLRQSENSRLRESRRADEMERLFHQAREALLNVRTTAAQVATVQEEYARQCVILELIAAPSLRARPVIDLPTPPDTRRRIRFGHLVAAINSQAPPARRALARYLCAYAELAGVSPTELAARTHIAATEVMDILAGRLLPTTTQATNLTTVLGCVTDTLDQLTAAAGGGTTALDESFWRIAGAMDTPALPPGPIEDVGTNPDNPATHPPAIPTAPATAAITDRLQQLAVLLQHGQISDDEYAHQRTRILGEL</sequence>
<evidence type="ECO:0000256" key="1">
    <source>
        <dbReference type="SAM" id="MobiDB-lite"/>
    </source>
</evidence>
<accession>A0ABS1XV93</accession>
<protein>
    <recommendedName>
        <fullName evidence="4">SHOCT domain-containing protein</fullName>
    </recommendedName>
</protein>
<proteinExistence type="predicted"/>
<evidence type="ECO:0000313" key="3">
    <source>
        <dbReference type="Proteomes" id="UP000601027"/>
    </source>
</evidence>
<reference evidence="2 3" key="1">
    <citation type="submission" date="2021-01" db="EMBL/GenBank/DDBJ databases">
        <title>Draft genome sequence of Micromonospora sp. strain STR1_7.</title>
        <authorList>
            <person name="Karlyshev A."/>
            <person name="Jawad R."/>
        </authorList>
    </citation>
    <scope>NUCLEOTIDE SEQUENCE [LARGE SCALE GENOMIC DNA]</scope>
    <source>
        <strain evidence="2 3">STR1-7</strain>
    </source>
</reference>
<feature type="region of interest" description="Disordered" evidence="1">
    <location>
        <begin position="123"/>
        <end position="148"/>
    </location>
</feature>
<keyword evidence="3" id="KW-1185">Reference proteome</keyword>
<gene>
    <name evidence="2" type="ORF">JNW91_15795</name>
</gene>
<evidence type="ECO:0000313" key="2">
    <source>
        <dbReference type="EMBL" id="MBM0233198.1"/>
    </source>
</evidence>
<comment type="caution">
    <text evidence="2">The sequence shown here is derived from an EMBL/GenBank/DDBJ whole genome shotgun (WGS) entry which is preliminary data.</text>
</comment>
<evidence type="ECO:0008006" key="4">
    <source>
        <dbReference type="Google" id="ProtNLM"/>
    </source>
</evidence>
<dbReference type="Proteomes" id="UP000601027">
    <property type="component" value="Unassembled WGS sequence"/>
</dbReference>